<evidence type="ECO:0000313" key="2">
    <source>
        <dbReference type="Proteomes" id="UP000070258"/>
    </source>
</evidence>
<protein>
    <submittedName>
        <fullName evidence="1">Uncharacterized protein</fullName>
    </submittedName>
</protein>
<dbReference type="STRING" id="239498.AXK60_20925"/>
<dbReference type="AlphaFoldDB" id="A0A138AV04"/>
<comment type="caution">
    <text evidence="1">The sequence shown here is derived from an EMBL/GenBank/DDBJ whole genome shotgun (WGS) entry which is preliminary data.</text>
</comment>
<evidence type="ECO:0000313" key="1">
    <source>
        <dbReference type="EMBL" id="KXP14285.1"/>
    </source>
</evidence>
<sequence>MWRLLARISATSSAMSGVLAVSSASRSMYSWRDCPLRAARAASSFRVSSGTLRMVMVVMP</sequence>
<dbReference type="EMBL" id="LSRF01000004">
    <property type="protein sequence ID" value="KXP14285.1"/>
    <property type="molecule type" value="Genomic_DNA"/>
</dbReference>
<dbReference type="Proteomes" id="UP000070258">
    <property type="component" value="Unassembled WGS sequence"/>
</dbReference>
<proteinExistence type="predicted"/>
<accession>A0A138AV04</accession>
<name>A0A138AV04_9ACTN</name>
<gene>
    <name evidence="1" type="ORF">AXK60_20925</name>
</gene>
<reference evidence="2" key="1">
    <citation type="submission" date="2016-02" db="EMBL/GenBank/DDBJ databases">
        <authorList>
            <person name="Wen L."/>
            <person name="He K."/>
            <person name="Yang H."/>
        </authorList>
    </citation>
    <scope>NUCLEOTIDE SEQUENCE [LARGE SCALE GENOMIC DNA]</scope>
    <source>
        <strain evidence="2">JCM 15929</strain>
    </source>
</reference>
<organism evidence="1 2">
    <name type="scientific">Tsukamurella pseudospumae</name>
    <dbReference type="NCBI Taxonomy" id="239498"/>
    <lineage>
        <taxon>Bacteria</taxon>
        <taxon>Bacillati</taxon>
        <taxon>Actinomycetota</taxon>
        <taxon>Actinomycetes</taxon>
        <taxon>Mycobacteriales</taxon>
        <taxon>Tsukamurellaceae</taxon>
        <taxon>Tsukamurella</taxon>
    </lineage>
</organism>